<feature type="region of interest" description="Disordered" evidence="7">
    <location>
        <begin position="292"/>
        <end position="322"/>
    </location>
</feature>
<dbReference type="InterPro" id="IPR044808">
    <property type="entry name" value="ERF_plant"/>
</dbReference>
<keyword evidence="10" id="KW-1185">Reference proteome</keyword>
<dbReference type="InterPro" id="IPR016177">
    <property type="entry name" value="DNA-bd_dom_sf"/>
</dbReference>
<accession>A0A9Q0FHW3</accession>
<dbReference type="OrthoDB" id="552345at2759"/>
<keyword evidence="5" id="KW-0539">Nucleus</keyword>
<evidence type="ECO:0000256" key="4">
    <source>
        <dbReference type="ARBA" id="ARBA00023163"/>
    </source>
</evidence>
<dbReference type="SMART" id="SM00380">
    <property type="entry name" value="AP2"/>
    <property type="match status" value="1"/>
</dbReference>
<evidence type="ECO:0000313" key="10">
    <source>
        <dbReference type="Proteomes" id="UP001141552"/>
    </source>
</evidence>
<feature type="domain" description="AP2/ERF" evidence="8">
    <location>
        <begin position="111"/>
        <end position="169"/>
    </location>
</feature>
<dbReference type="AlphaFoldDB" id="A0A9Q0FHW3"/>
<protein>
    <recommendedName>
        <fullName evidence="8">AP2/ERF domain-containing protein</fullName>
    </recommendedName>
</protein>
<name>A0A9Q0FHW3_9ROSI</name>
<reference evidence="9" key="2">
    <citation type="journal article" date="2023" name="Plants (Basel)">
        <title>Annotation of the Turnera subulata (Passifloraceae) Draft Genome Reveals the S-Locus Evolved after the Divergence of Turneroideae from Passifloroideae in a Stepwise Manner.</title>
        <authorList>
            <person name="Henning P.M."/>
            <person name="Roalson E.H."/>
            <person name="Mir W."/>
            <person name="McCubbin A.G."/>
            <person name="Shore J.S."/>
        </authorList>
    </citation>
    <scope>NUCLEOTIDE SEQUENCE</scope>
    <source>
        <strain evidence="9">F60SS</strain>
    </source>
</reference>
<evidence type="ECO:0000256" key="6">
    <source>
        <dbReference type="ARBA" id="ARBA00024343"/>
    </source>
</evidence>
<comment type="caution">
    <text evidence="9">The sequence shown here is derived from an EMBL/GenBank/DDBJ whole genome shotgun (WGS) entry which is preliminary data.</text>
</comment>
<sequence length="322" mass="35337">MSHRSSSNSNCAILDSIRRHLLGEDDLLGIGMDINAPVYTQDKYSSAHMTCETSHPEALKVMQQPEPETLAPSSLSSSGEPENENLSWVSANAPEATTTACGYAVQPKAKSYMGVRRRACGTFAAEIRIPKKKGSRIWLGTYNDPEGAALAYDFAAFKMRGAKAKLNFPHLVGCHIPHRLARKRGLPQPSSSSSSIPLLPLWKQKNTNRNARKFQSCAATAARRRRLLLLYLYPRRRRLVLSKPSSPMPSSPQFLLRRHHFSLAAVPEPSDYTCTPPSLRLCRATSFQRKGAAVEAANKQGSDAAAESPPLPFTDDSPPICP</sequence>
<dbReference type="Proteomes" id="UP001141552">
    <property type="component" value="Unassembled WGS sequence"/>
</dbReference>
<evidence type="ECO:0000256" key="1">
    <source>
        <dbReference type="ARBA" id="ARBA00004123"/>
    </source>
</evidence>
<feature type="region of interest" description="Disordered" evidence="7">
    <location>
        <begin position="58"/>
        <end position="85"/>
    </location>
</feature>
<evidence type="ECO:0000256" key="2">
    <source>
        <dbReference type="ARBA" id="ARBA00023015"/>
    </source>
</evidence>
<reference evidence="9" key="1">
    <citation type="submission" date="2022-02" db="EMBL/GenBank/DDBJ databases">
        <authorList>
            <person name="Henning P.M."/>
            <person name="McCubbin A.G."/>
            <person name="Shore J.S."/>
        </authorList>
    </citation>
    <scope>NUCLEOTIDE SEQUENCE</scope>
    <source>
        <strain evidence="9">F60SS</strain>
        <tissue evidence="9">Leaves</tissue>
    </source>
</reference>
<dbReference type="PROSITE" id="PS51032">
    <property type="entry name" value="AP2_ERF"/>
    <property type="match status" value="1"/>
</dbReference>
<dbReference type="CDD" id="cd00018">
    <property type="entry name" value="AP2"/>
    <property type="match status" value="1"/>
</dbReference>
<dbReference type="SUPFAM" id="SSF54171">
    <property type="entry name" value="DNA-binding domain"/>
    <property type="match status" value="1"/>
</dbReference>
<evidence type="ECO:0000256" key="3">
    <source>
        <dbReference type="ARBA" id="ARBA00023125"/>
    </source>
</evidence>
<evidence type="ECO:0000313" key="9">
    <source>
        <dbReference type="EMBL" id="KAJ4831702.1"/>
    </source>
</evidence>
<comment type="subcellular location">
    <subcellularLocation>
        <location evidence="1">Nucleus</location>
    </subcellularLocation>
</comment>
<dbReference type="EMBL" id="JAKUCV010005304">
    <property type="protein sequence ID" value="KAJ4831702.1"/>
    <property type="molecule type" value="Genomic_DNA"/>
</dbReference>
<feature type="compositionally biased region" description="Polar residues" evidence="7">
    <location>
        <begin position="71"/>
        <end position="85"/>
    </location>
</feature>
<comment type="similarity">
    <text evidence="6">Belongs to the AP2/ERF transcription factor family. ERF subfamily.</text>
</comment>
<dbReference type="InterPro" id="IPR036955">
    <property type="entry name" value="AP2/ERF_dom_sf"/>
</dbReference>
<gene>
    <name evidence="9" type="ORF">Tsubulata_008357</name>
</gene>
<organism evidence="9 10">
    <name type="scientific">Turnera subulata</name>
    <dbReference type="NCBI Taxonomy" id="218843"/>
    <lineage>
        <taxon>Eukaryota</taxon>
        <taxon>Viridiplantae</taxon>
        <taxon>Streptophyta</taxon>
        <taxon>Embryophyta</taxon>
        <taxon>Tracheophyta</taxon>
        <taxon>Spermatophyta</taxon>
        <taxon>Magnoliopsida</taxon>
        <taxon>eudicotyledons</taxon>
        <taxon>Gunneridae</taxon>
        <taxon>Pentapetalae</taxon>
        <taxon>rosids</taxon>
        <taxon>fabids</taxon>
        <taxon>Malpighiales</taxon>
        <taxon>Passifloraceae</taxon>
        <taxon>Turnera</taxon>
    </lineage>
</organism>
<proteinExistence type="inferred from homology"/>
<dbReference type="PANTHER" id="PTHR31190">
    <property type="entry name" value="DNA-BINDING DOMAIN"/>
    <property type="match status" value="1"/>
</dbReference>
<dbReference type="InterPro" id="IPR001471">
    <property type="entry name" value="AP2/ERF_dom"/>
</dbReference>
<keyword evidence="3" id="KW-0238">DNA-binding</keyword>
<dbReference type="GO" id="GO:0005634">
    <property type="term" value="C:nucleus"/>
    <property type="evidence" value="ECO:0007669"/>
    <property type="project" value="UniProtKB-SubCell"/>
</dbReference>
<dbReference type="PRINTS" id="PR00367">
    <property type="entry name" value="ETHRSPELEMNT"/>
</dbReference>
<dbReference type="GO" id="GO:0003677">
    <property type="term" value="F:DNA binding"/>
    <property type="evidence" value="ECO:0007669"/>
    <property type="project" value="UniProtKB-KW"/>
</dbReference>
<dbReference type="PANTHER" id="PTHR31190:SF287">
    <property type="entry name" value="DEVELOPMENT RELATED ERF PROTEIN"/>
    <property type="match status" value="1"/>
</dbReference>
<keyword evidence="2" id="KW-0805">Transcription regulation</keyword>
<dbReference type="Pfam" id="PF00847">
    <property type="entry name" value="AP2"/>
    <property type="match status" value="1"/>
</dbReference>
<dbReference type="GO" id="GO:0003700">
    <property type="term" value="F:DNA-binding transcription factor activity"/>
    <property type="evidence" value="ECO:0007669"/>
    <property type="project" value="InterPro"/>
</dbReference>
<dbReference type="Gene3D" id="3.30.730.10">
    <property type="entry name" value="AP2/ERF domain"/>
    <property type="match status" value="1"/>
</dbReference>
<dbReference type="GO" id="GO:0009873">
    <property type="term" value="P:ethylene-activated signaling pathway"/>
    <property type="evidence" value="ECO:0007669"/>
    <property type="project" value="InterPro"/>
</dbReference>
<evidence type="ECO:0000256" key="5">
    <source>
        <dbReference type="ARBA" id="ARBA00023242"/>
    </source>
</evidence>
<evidence type="ECO:0000259" key="8">
    <source>
        <dbReference type="PROSITE" id="PS51032"/>
    </source>
</evidence>
<evidence type="ECO:0000256" key="7">
    <source>
        <dbReference type="SAM" id="MobiDB-lite"/>
    </source>
</evidence>
<keyword evidence="4" id="KW-0804">Transcription</keyword>